<dbReference type="EMBL" id="LVLJ01002808">
    <property type="protein sequence ID" value="OAE23657.1"/>
    <property type="molecule type" value="Genomic_DNA"/>
</dbReference>
<name>A0A176VSF4_MARPO</name>
<dbReference type="Proteomes" id="UP000077202">
    <property type="component" value="Unassembled WGS sequence"/>
</dbReference>
<sequence>MVIGWVKSQRMLLQAGVQAVDMFVVRLSPCRLRREKRARQELELARDEHGFVNKSRDLETKGKGKDGRKVVHGDMALGLIQAISLRIKVIVLLADCEWKERWLDTADVGGE</sequence>
<dbReference type="AlphaFoldDB" id="A0A176VSF4"/>
<proteinExistence type="predicted"/>
<accession>A0A176VSF4</accession>
<evidence type="ECO:0000313" key="1">
    <source>
        <dbReference type="EMBL" id="OAE23657.1"/>
    </source>
</evidence>
<evidence type="ECO:0000313" key="2">
    <source>
        <dbReference type="Proteomes" id="UP000077202"/>
    </source>
</evidence>
<gene>
    <name evidence="1" type="ORF">AXG93_2079s1050</name>
</gene>
<protein>
    <submittedName>
        <fullName evidence="1">Uncharacterized protein</fullName>
    </submittedName>
</protein>
<keyword evidence="2" id="KW-1185">Reference proteome</keyword>
<reference evidence="1" key="1">
    <citation type="submission" date="2016-03" db="EMBL/GenBank/DDBJ databases">
        <title>Mechanisms controlling the formation of the plant cell surface in tip-growing cells are functionally conserved among land plants.</title>
        <authorList>
            <person name="Honkanen S."/>
            <person name="Jones V.A."/>
            <person name="Morieri G."/>
            <person name="Champion C."/>
            <person name="Hetherington A.J."/>
            <person name="Kelly S."/>
            <person name="Saint-Marcoux D."/>
            <person name="Proust H."/>
            <person name="Prescott H."/>
            <person name="Dolan L."/>
        </authorList>
    </citation>
    <scope>NUCLEOTIDE SEQUENCE [LARGE SCALE GENOMIC DNA]</scope>
    <source>
        <tissue evidence="1">Whole gametophyte</tissue>
    </source>
</reference>
<comment type="caution">
    <text evidence="1">The sequence shown here is derived from an EMBL/GenBank/DDBJ whole genome shotgun (WGS) entry which is preliminary data.</text>
</comment>
<organism evidence="1 2">
    <name type="scientific">Marchantia polymorpha subsp. ruderalis</name>
    <dbReference type="NCBI Taxonomy" id="1480154"/>
    <lineage>
        <taxon>Eukaryota</taxon>
        <taxon>Viridiplantae</taxon>
        <taxon>Streptophyta</taxon>
        <taxon>Embryophyta</taxon>
        <taxon>Marchantiophyta</taxon>
        <taxon>Marchantiopsida</taxon>
        <taxon>Marchantiidae</taxon>
        <taxon>Marchantiales</taxon>
        <taxon>Marchantiaceae</taxon>
        <taxon>Marchantia</taxon>
    </lineage>
</organism>